<dbReference type="Gene3D" id="3.30.2000.30">
    <property type="match status" value="1"/>
</dbReference>
<dbReference type="Pfam" id="PF11367">
    <property type="entry name" value="Tail_completion_gp17"/>
    <property type="match status" value="1"/>
</dbReference>
<reference evidence="2" key="1">
    <citation type="submission" date="2023-05" db="EMBL/GenBank/DDBJ databases">
        <title>Sedimentitalea sp. nov. JM2-8.</title>
        <authorList>
            <person name="Huang J."/>
        </authorList>
    </citation>
    <scope>NUCLEOTIDE SEQUENCE [LARGE SCALE GENOMIC DNA]</scope>
    <source>
        <strain evidence="2">KHS03</strain>
    </source>
</reference>
<protein>
    <submittedName>
        <fullName evidence="1">DUF3168 domain-containing protein</fullName>
    </submittedName>
</protein>
<keyword evidence="2" id="KW-1185">Reference proteome</keyword>
<comment type="caution">
    <text evidence="1">The sequence shown here is derived from an EMBL/GenBank/DDBJ whole genome shotgun (WGS) entry which is preliminary data.</text>
</comment>
<proteinExistence type="predicted"/>
<evidence type="ECO:0000313" key="1">
    <source>
        <dbReference type="EMBL" id="MDU9003893.1"/>
    </source>
</evidence>
<dbReference type="InterPro" id="IPR021508">
    <property type="entry name" value="Gp17-like"/>
</dbReference>
<organism evidence="1 2">
    <name type="scientific">Sedimentitalea todarodis</name>
    <dbReference type="NCBI Taxonomy" id="1631240"/>
    <lineage>
        <taxon>Bacteria</taxon>
        <taxon>Pseudomonadati</taxon>
        <taxon>Pseudomonadota</taxon>
        <taxon>Alphaproteobacteria</taxon>
        <taxon>Rhodobacterales</taxon>
        <taxon>Paracoccaceae</taxon>
        <taxon>Sedimentitalea</taxon>
    </lineage>
</organism>
<accession>A0ABU3VCI7</accession>
<evidence type="ECO:0000313" key="2">
    <source>
        <dbReference type="Proteomes" id="UP001255416"/>
    </source>
</evidence>
<sequence>MSYAMAGALQAAVYQHLLADPGVNALVGNAIFDALPAGDLPDVYVAIGTETVRDRSDTEGAGAEHRFTVSVVTDASGFGEAKAVAGAVSDALSGATPSLSRGRVVGFWFERAQARRTGRAGRVRQIDLRFRARLEDN</sequence>
<gene>
    <name evidence="1" type="ORF">QO231_08505</name>
</gene>
<dbReference type="RefSeq" id="WP_316775130.1">
    <property type="nucleotide sequence ID" value="NZ_JASMWN010000005.1"/>
</dbReference>
<dbReference type="Proteomes" id="UP001255416">
    <property type="component" value="Unassembled WGS sequence"/>
</dbReference>
<dbReference type="InterPro" id="IPR053745">
    <property type="entry name" value="Viral_Tail_Comp_sf"/>
</dbReference>
<name>A0ABU3VCI7_9RHOB</name>
<dbReference type="EMBL" id="JASMWN010000005">
    <property type="protein sequence ID" value="MDU9003893.1"/>
    <property type="molecule type" value="Genomic_DNA"/>
</dbReference>